<protein>
    <recommendedName>
        <fullName evidence="2">DnaJ homologue subfamily C member 28 conserved domain-containing protein</fullName>
    </recommendedName>
</protein>
<dbReference type="OrthoDB" id="1922282at2759"/>
<name>A0A8H3FPP5_9LECA</name>
<comment type="caution">
    <text evidence="3">The sequence shown here is derived from an EMBL/GenBank/DDBJ whole genome shotgun (WGS) entry which is preliminary data.</text>
</comment>
<feature type="domain" description="DnaJ homologue subfamily C member 28 conserved" evidence="2">
    <location>
        <begin position="289"/>
        <end position="359"/>
    </location>
</feature>
<evidence type="ECO:0000256" key="1">
    <source>
        <dbReference type="SAM" id="MobiDB-lite"/>
    </source>
</evidence>
<proteinExistence type="predicted"/>
<feature type="compositionally biased region" description="Polar residues" evidence="1">
    <location>
        <begin position="34"/>
        <end position="48"/>
    </location>
</feature>
<feature type="compositionally biased region" description="Basic and acidic residues" evidence="1">
    <location>
        <begin position="86"/>
        <end position="108"/>
    </location>
</feature>
<gene>
    <name evidence="3" type="ORF">GOMPHAMPRED_003947</name>
</gene>
<organism evidence="3 4">
    <name type="scientific">Gomphillus americanus</name>
    <dbReference type="NCBI Taxonomy" id="1940652"/>
    <lineage>
        <taxon>Eukaryota</taxon>
        <taxon>Fungi</taxon>
        <taxon>Dikarya</taxon>
        <taxon>Ascomycota</taxon>
        <taxon>Pezizomycotina</taxon>
        <taxon>Lecanoromycetes</taxon>
        <taxon>OSLEUM clade</taxon>
        <taxon>Ostropomycetidae</taxon>
        <taxon>Ostropales</taxon>
        <taxon>Graphidaceae</taxon>
        <taxon>Gomphilloideae</taxon>
        <taxon>Gomphillus</taxon>
    </lineage>
</organism>
<feature type="compositionally biased region" description="Basic and acidic residues" evidence="1">
    <location>
        <begin position="50"/>
        <end position="63"/>
    </location>
</feature>
<evidence type="ECO:0000259" key="2">
    <source>
        <dbReference type="Pfam" id="PF09350"/>
    </source>
</evidence>
<reference evidence="3" key="1">
    <citation type="submission" date="2021-03" db="EMBL/GenBank/DDBJ databases">
        <authorList>
            <person name="Tagirdzhanova G."/>
        </authorList>
    </citation>
    <scope>NUCLEOTIDE SEQUENCE</scope>
</reference>
<dbReference type="InterPro" id="IPR018961">
    <property type="entry name" value="DnaJ_homolog_subfam-C_membr-28"/>
</dbReference>
<dbReference type="EMBL" id="CAJPDQ010000023">
    <property type="protein sequence ID" value="CAF9925618.1"/>
    <property type="molecule type" value="Genomic_DNA"/>
</dbReference>
<sequence length="584" mass="64960">MHAIRRSRSRYIITICRRFHKQLSERRNYYATSSFPSELLGQEQSNNRQGRHDRQEEEQKGEQDGWQSTGKDIRNDKSAVTSTTKDTQHDRPAAAAKDIQHDKPKAAAEEPGAMARRLEQMTDEGLESSGTRADKMVSEAGFSEELKKKLQEKIIDAGFRREHTRAFAEASMPAGAGRGTRDIASAQPWSGEETLTDTSLRMLTDAYKPMRVSGVKISANPIDLRPKSRSVDRGTRLASAKDKTSIYALSQDNTMSAGEREAMRRQLQERFHPGARSLPATVQGLQSVASQRIEDAIARGLFKNIPRGKGVNVERDHNADSPFIDTTEYFMNKIVKKQDLTPPWIEKQAEIHGFAARFRGRLRADWKRHAARVIASRGGSLQEQIARAKAYARAEAIDNPPKAKKDTGGGIQASGNTSSTFIGEKVSVPDSKMVVMESSTSAAGNIASPPENLSVPLEAELKLPPFRDPAWNSIETSYHTMAINQLNSLTRSYNLMAPELAKKPYYSLERELRACYAEVAPQLADEIRNRALAPKAKVEIISHAPGSVMQRFAGGESAKVVADRRKSYGFKEFWRDLFATKEGA</sequence>
<dbReference type="Proteomes" id="UP000664169">
    <property type="component" value="Unassembled WGS sequence"/>
</dbReference>
<evidence type="ECO:0000313" key="4">
    <source>
        <dbReference type="Proteomes" id="UP000664169"/>
    </source>
</evidence>
<dbReference type="AlphaFoldDB" id="A0A8H3FPP5"/>
<accession>A0A8H3FPP5</accession>
<feature type="region of interest" description="Disordered" evidence="1">
    <location>
        <begin position="34"/>
        <end position="110"/>
    </location>
</feature>
<keyword evidence="4" id="KW-1185">Reference proteome</keyword>
<dbReference type="Pfam" id="PF09350">
    <property type="entry name" value="DJC28_CD"/>
    <property type="match status" value="1"/>
</dbReference>
<dbReference type="PANTHER" id="PTHR39394">
    <property type="entry name" value="YALI0E31793P"/>
    <property type="match status" value="1"/>
</dbReference>
<dbReference type="PANTHER" id="PTHR39394:SF1">
    <property type="entry name" value="DNAJ HOMOLOGUE SUBFAMILY C MEMBER 28 CONSERVED DOMAIN-CONTAINING PROTEIN"/>
    <property type="match status" value="1"/>
</dbReference>
<evidence type="ECO:0000313" key="3">
    <source>
        <dbReference type="EMBL" id="CAF9925618.1"/>
    </source>
</evidence>